<keyword evidence="2" id="KW-1185">Reference proteome</keyword>
<protein>
    <submittedName>
        <fullName evidence="1">Uncharacterized protein</fullName>
    </submittedName>
</protein>
<evidence type="ECO:0000313" key="1">
    <source>
        <dbReference type="EMBL" id="GLK89990.1"/>
    </source>
</evidence>
<reference evidence="1" key="2">
    <citation type="submission" date="2023-01" db="EMBL/GenBank/DDBJ databases">
        <authorList>
            <person name="Sun Q."/>
            <person name="Evtushenko L."/>
        </authorList>
    </citation>
    <scope>NUCLEOTIDE SEQUENCE</scope>
    <source>
        <strain evidence="1">VKM B-2935</strain>
    </source>
</reference>
<reference evidence="1" key="1">
    <citation type="journal article" date="2014" name="Int. J. Syst. Evol. Microbiol.">
        <title>Complete genome sequence of Corynebacterium casei LMG S-19264T (=DSM 44701T), isolated from a smear-ripened cheese.</title>
        <authorList>
            <consortium name="US DOE Joint Genome Institute (JGI-PGF)"/>
            <person name="Walter F."/>
            <person name="Albersmeier A."/>
            <person name="Kalinowski J."/>
            <person name="Ruckert C."/>
        </authorList>
    </citation>
    <scope>NUCLEOTIDE SEQUENCE</scope>
    <source>
        <strain evidence="1">VKM B-2935</strain>
    </source>
</reference>
<dbReference type="EMBL" id="BSFN01000008">
    <property type="protein sequence ID" value="GLK89990.1"/>
    <property type="molecule type" value="Genomic_DNA"/>
</dbReference>
<dbReference type="RefSeq" id="WP_271196179.1">
    <property type="nucleotide sequence ID" value="NZ_BSFN01000008.1"/>
</dbReference>
<sequence length="162" mass="17338">MNTATQLSSPSPKLQLTLNKQTLQIDMELNALLTSIGAPTDLAQVAGTAWEGELLIEEDAESKSTLYYLPARLIPAFIDQILDQLSAASRAEATQLRDGFHAVEASANKLITLTQTSSPEVLSVMQQLMNSAPASHALHELIAAQFKRSTALAPNPATQGVQ</sequence>
<comment type="caution">
    <text evidence="1">The sequence shown here is derived from an EMBL/GenBank/DDBJ whole genome shotgun (WGS) entry which is preliminary data.</text>
</comment>
<gene>
    <name evidence="1" type="ORF">GCM10017655_30520</name>
</gene>
<accession>A0A9W6K959</accession>
<evidence type="ECO:0000313" key="2">
    <source>
        <dbReference type="Proteomes" id="UP001143328"/>
    </source>
</evidence>
<name>A0A9W6K959_9PSED</name>
<proteinExistence type="predicted"/>
<dbReference type="AlphaFoldDB" id="A0A9W6K959"/>
<organism evidence="1 2">
    <name type="scientific">Pseudomonas turukhanskensis</name>
    <dbReference type="NCBI Taxonomy" id="1806536"/>
    <lineage>
        <taxon>Bacteria</taxon>
        <taxon>Pseudomonadati</taxon>
        <taxon>Pseudomonadota</taxon>
        <taxon>Gammaproteobacteria</taxon>
        <taxon>Pseudomonadales</taxon>
        <taxon>Pseudomonadaceae</taxon>
        <taxon>Pseudomonas</taxon>
    </lineage>
</organism>
<dbReference type="Proteomes" id="UP001143328">
    <property type="component" value="Unassembled WGS sequence"/>
</dbReference>